<dbReference type="InterPro" id="IPR010064">
    <property type="entry name" value="HK97-gp10_tail"/>
</dbReference>
<keyword evidence="2" id="KW-1185">Reference proteome</keyword>
<protein>
    <submittedName>
        <fullName evidence="1">HK97 family phage protein</fullName>
    </submittedName>
</protein>
<proteinExistence type="predicted"/>
<dbReference type="PATRIC" id="fig|1231190.3.peg.4797"/>
<dbReference type="AlphaFoldDB" id="K2MXG6"/>
<dbReference type="OrthoDB" id="8480914at2"/>
<evidence type="ECO:0000313" key="2">
    <source>
        <dbReference type="Proteomes" id="UP000007374"/>
    </source>
</evidence>
<accession>K2MXG6</accession>
<dbReference type="NCBIfam" id="TIGR01725">
    <property type="entry name" value="phge_HK97_gp10"/>
    <property type="match status" value="1"/>
</dbReference>
<dbReference type="EMBL" id="AMSI01000032">
    <property type="protein sequence ID" value="EKF39948.1"/>
    <property type="molecule type" value="Genomic_DNA"/>
</dbReference>
<evidence type="ECO:0000313" key="1">
    <source>
        <dbReference type="EMBL" id="EKF39948.1"/>
    </source>
</evidence>
<name>K2MXG6_9HYPH</name>
<comment type="caution">
    <text evidence="1">The sequence shown here is derived from an EMBL/GenBank/DDBJ whole genome shotgun (WGS) entry which is preliminary data.</text>
</comment>
<dbReference type="STRING" id="721133.SAMN05216176_11778"/>
<reference evidence="1 2" key="1">
    <citation type="journal article" date="2012" name="J. Bacteriol.">
        <title>Genome Sequence of Nitratireductor indicus Type Strain C115.</title>
        <authorList>
            <person name="Lai Q."/>
            <person name="Li G."/>
            <person name="Yu Z."/>
            <person name="Shao Z."/>
        </authorList>
    </citation>
    <scope>NUCLEOTIDE SEQUENCE [LARGE SCALE GENOMIC DNA]</scope>
    <source>
        <strain evidence="1 2">C115</strain>
    </source>
</reference>
<organism evidence="1 2">
    <name type="scientific">Nitratireductor indicus C115</name>
    <dbReference type="NCBI Taxonomy" id="1231190"/>
    <lineage>
        <taxon>Bacteria</taxon>
        <taxon>Pseudomonadati</taxon>
        <taxon>Pseudomonadota</taxon>
        <taxon>Alphaproteobacteria</taxon>
        <taxon>Hyphomicrobiales</taxon>
        <taxon>Phyllobacteriaceae</taxon>
        <taxon>Nitratireductor</taxon>
    </lineage>
</organism>
<dbReference type="RefSeq" id="WP_009452894.1">
    <property type="nucleotide sequence ID" value="NZ_AMSI01000032.1"/>
</dbReference>
<gene>
    <name evidence="1" type="ORF">NA8A_23287</name>
</gene>
<dbReference type="Pfam" id="PF04883">
    <property type="entry name" value="HK97-gp10_like"/>
    <property type="match status" value="1"/>
</dbReference>
<sequence>MVKGAAALERRLAKLVPEAIENRVRQAVEAAAEQVVTDMKALAPVLHDADPRRRPGALRDSIGWTWGSAPKGATVVAESSTGDRGLKITIYAGNSEAFYARFVEFGTQKMTARPFFFTAYRGNRRRIRSNITRALNKAIRENLK</sequence>
<dbReference type="eggNOG" id="ENOG50316U7">
    <property type="taxonomic scope" value="Bacteria"/>
</dbReference>
<dbReference type="Proteomes" id="UP000007374">
    <property type="component" value="Unassembled WGS sequence"/>
</dbReference>